<comment type="caution">
    <text evidence="4">The sequence shown here is derived from an EMBL/GenBank/DDBJ whole genome shotgun (WGS) entry which is preliminary data.</text>
</comment>
<dbReference type="Proteomes" id="UP000623467">
    <property type="component" value="Unassembled WGS sequence"/>
</dbReference>
<name>A0A8H6YA41_9AGAR</name>
<dbReference type="CDD" id="cd12148">
    <property type="entry name" value="fungal_TF_MHR"/>
    <property type="match status" value="1"/>
</dbReference>
<reference evidence="4" key="1">
    <citation type="submission" date="2020-05" db="EMBL/GenBank/DDBJ databases">
        <title>Mycena genomes resolve the evolution of fungal bioluminescence.</title>
        <authorList>
            <person name="Tsai I.J."/>
        </authorList>
    </citation>
    <scope>NUCLEOTIDE SEQUENCE</scope>
    <source>
        <strain evidence="4">160909Yilan</strain>
    </source>
</reference>
<protein>
    <submittedName>
        <fullName evidence="4">Zn(2)-C6 fungal-type domain-containing protein</fullName>
    </submittedName>
</protein>
<evidence type="ECO:0000259" key="3">
    <source>
        <dbReference type="SMART" id="SM00906"/>
    </source>
</evidence>
<proteinExistence type="predicted"/>
<dbReference type="PANTHER" id="PTHR33099:SF7">
    <property type="entry name" value="MYND-TYPE DOMAIN-CONTAINING PROTEIN"/>
    <property type="match status" value="1"/>
</dbReference>
<evidence type="ECO:0000313" key="4">
    <source>
        <dbReference type="EMBL" id="KAF7355229.1"/>
    </source>
</evidence>
<dbReference type="PANTHER" id="PTHR33099">
    <property type="entry name" value="FE2OG DIOXYGENASE DOMAIN-CONTAINING PROTEIN"/>
    <property type="match status" value="1"/>
</dbReference>
<feature type="compositionally biased region" description="Polar residues" evidence="2">
    <location>
        <begin position="1"/>
        <end position="11"/>
    </location>
</feature>
<dbReference type="Gene3D" id="2.60.120.620">
    <property type="entry name" value="q2cbj1_9rhob like domain"/>
    <property type="match status" value="1"/>
</dbReference>
<dbReference type="InterPro" id="IPR007219">
    <property type="entry name" value="XnlR_reg_dom"/>
</dbReference>
<feature type="region of interest" description="Disordered" evidence="2">
    <location>
        <begin position="1"/>
        <end position="58"/>
    </location>
</feature>
<feature type="compositionally biased region" description="Basic and acidic residues" evidence="2">
    <location>
        <begin position="1510"/>
        <end position="1520"/>
    </location>
</feature>
<gene>
    <name evidence="4" type="ORF">MSAN_01438900</name>
</gene>
<feature type="region of interest" description="Disordered" evidence="2">
    <location>
        <begin position="1503"/>
        <end position="1538"/>
    </location>
</feature>
<dbReference type="SMART" id="SM00906">
    <property type="entry name" value="Fungal_trans"/>
    <property type="match status" value="1"/>
</dbReference>
<organism evidence="4 5">
    <name type="scientific">Mycena sanguinolenta</name>
    <dbReference type="NCBI Taxonomy" id="230812"/>
    <lineage>
        <taxon>Eukaryota</taxon>
        <taxon>Fungi</taxon>
        <taxon>Dikarya</taxon>
        <taxon>Basidiomycota</taxon>
        <taxon>Agaricomycotina</taxon>
        <taxon>Agaricomycetes</taxon>
        <taxon>Agaricomycetidae</taxon>
        <taxon>Agaricales</taxon>
        <taxon>Marasmiineae</taxon>
        <taxon>Mycenaceae</taxon>
        <taxon>Mycena</taxon>
    </lineage>
</organism>
<keyword evidence="1" id="KW-0539">Nucleus</keyword>
<sequence>MSNSEPENTLEQPPGGERPSMVSVADCDGGQSEDATIPHPQTGGKKIWNAPPYNEENDLVPFTQDREFNEDVNEQSDILMTIPPRSEWDDSEEESEDEAIDVPESTDIRSDFERVLNGPLDFQGSYYFHKIYNEFPNPLLRLDSLGHIGLPLSSREAKHVINCCVQAPFGQGERTLVDKTVRDTWEMDASQIHFDNPAWKTFMNKFQPFVVNRTNCYFTKLDHSVSSLLCLFSLTLLSSFLPHQDTEKTKGMFATIVVVLPSPFQGGAAHLSHGELSTIIDSSSQSLSNVSVLAWYTDVMHEIKPVTSGYRLAISFNLIQTTNSRPTLPETSDFLNKLRHVLLSWKRQPDSNVPAKLIYLLQYKYSLASFRGDCLKGGDAYKVAILEGLAKQLKFDVGLANVECHLAGYGDGGYGSEDDDDVGMAEVEERNMSIGNLVDLDGRRIQHELDCEEDDSEFCPKDLRHTIEDGEPDEREYEGYQGNGAGSLELWYRRTVLVVWPHRRNAEMVYGDDPGDALSVLTSGDEDDEECRLLAKFLLRGIASGRFGDSIVQGLCKTAVRWNNLPLWLKTLDVCDATKILEILSARRIVEAIEVFGFDEGIRDVLVKMLTESPSNKSRIHLLDAIMAGAGQVDSNWLARQRYQVMKSLKQPICGEEELLVKLTVEGGGVPFLKSIILPQIVSTADAAFFVAFSRQLVIEHSLQQTAEYISTIKSITRDLLTHAIEKTEFFSPPSSALAYSFIEACAVCNHGDLAELVIDKLAAASATSDTALTRTCDVLVPLVSQLKASSERPIPGLVKLCRVTAENYTKYGRGRTPTDTELSTILDAIVGAEDTTLLPKLVDQLSQLPPNLALCRSLITHLRSREGSLIFGEGGLSGICTQAVNNLVQRTQYNSNLPLILSHFQLCISTDNIPSLSQLFPRILSPAVVNQRYISEVLLPLLPKILVELAGRNMSPTAPPIGPVFKQVFELYASGVLGPKTSDHRSLVESVKKWPSCCNDCATVVKFFLHSQDRQMRLSRIGMPQRKHVEQRLAQFCGYRIGNWSTIKTSPQGLEVNKSELLYSSIVWSSRQSRLKEVLKSVSKEALLELFSGDYERFMKSIGEPVEPEAGPPPAKKRRVTDSTEVIDLCNNAESDRYYHASRAALALRSVFDSPEMATVQAVLLMGAYHNMGGRSYTMESSWSLICLGSKLAQSLGLHRDSARWNMDPKTVNQRRALFWELFSAELFQSVALGRPPSIRLSYVDCEFPTPEDQTLDENGNPRIGYYEWKYTFGRDVFSVITERTLTAESPTYETVLELDRLVRAKTLPAYLNVFLGREDENCTPSVYMRGCLLGQYRSIALLYIHRTFFARAMLDHPVNPLRSPYAPSFLAAYRCASGMIKANLNHFERWWVIWTHLFSAAIIVGCIVTRSPSSSMAPTAFIELGLACDLFEKGAKSSRRARSGLAILCKLREKAFEVYSQFRSGNPTPPPTSFSPGLFDYGEDELALFGGQTRVMVSKLVSRKAKGKDKDQASKESHPPTVPSTSSASTPSTMSDDVHPSLVDYLSLFPPAESFSVPLDRYYVDPDTPPKDLSHLGMLMAGDSGIDEQWNAFMKKSFSGLFDENMPPPTGY</sequence>
<dbReference type="GO" id="GO:0003677">
    <property type="term" value="F:DNA binding"/>
    <property type="evidence" value="ECO:0007669"/>
    <property type="project" value="InterPro"/>
</dbReference>
<dbReference type="OrthoDB" id="124582at2759"/>
<feature type="compositionally biased region" description="Low complexity" evidence="2">
    <location>
        <begin position="1525"/>
        <end position="1537"/>
    </location>
</feature>
<keyword evidence="5" id="KW-1185">Reference proteome</keyword>
<dbReference type="Pfam" id="PF04082">
    <property type="entry name" value="Fungal_trans"/>
    <property type="match status" value="1"/>
</dbReference>
<dbReference type="GO" id="GO:0008270">
    <property type="term" value="F:zinc ion binding"/>
    <property type="evidence" value="ECO:0007669"/>
    <property type="project" value="InterPro"/>
</dbReference>
<evidence type="ECO:0000313" key="5">
    <source>
        <dbReference type="Proteomes" id="UP000623467"/>
    </source>
</evidence>
<dbReference type="EMBL" id="JACAZH010000011">
    <property type="protein sequence ID" value="KAF7355229.1"/>
    <property type="molecule type" value="Genomic_DNA"/>
</dbReference>
<dbReference type="GO" id="GO:0006351">
    <property type="term" value="P:DNA-templated transcription"/>
    <property type="evidence" value="ECO:0007669"/>
    <property type="project" value="InterPro"/>
</dbReference>
<evidence type="ECO:0000256" key="2">
    <source>
        <dbReference type="SAM" id="MobiDB-lite"/>
    </source>
</evidence>
<accession>A0A8H6YA41</accession>
<feature type="domain" description="Xylanolytic transcriptional activator regulatory" evidence="3">
    <location>
        <begin position="1183"/>
        <end position="1256"/>
    </location>
</feature>
<evidence type="ECO:0000256" key="1">
    <source>
        <dbReference type="ARBA" id="ARBA00023242"/>
    </source>
</evidence>